<evidence type="ECO:0000313" key="2">
    <source>
        <dbReference type="EMBL" id="EIW79363.1"/>
    </source>
</evidence>
<dbReference type="Proteomes" id="UP000053558">
    <property type="component" value="Unassembled WGS sequence"/>
</dbReference>
<evidence type="ECO:0000256" key="1">
    <source>
        <dbReference type="SAM" id="MobiDB-lite"/>
    </source>
</evidence>
<dbReference type="EMBL" id="JH711581">
    <property type="protein sequence ID" value="EIW79363.1"/>
    <property type="molecule type" value="Genomic_DNA"/>
</dbReference>
<organism evidence="2 3">
    <name type="scientific">Coniophora puteana (strain RWD-64-598)</name>
    <name type="common">Brown rot fungus</name>
    <dbReference type="NCBI Taxonomy" id="741705"/>
    <lineage>
        <taxon>Eukaryota</taxon>
        <taxon>Fungi</taxon>
        <taxon>Dikarya</taxon>
        <taxon>Basidiomycota</taxon>
        <taxon>Agaricomycotina</taxon>
        <taxon>Agaricomycetes</taxon>
        <taxon>Agaricomycetidae</taxon>
        <taxon>Boletales</taxon>
        <taxon>Coniophorineae</taxon>
        <taxon>Coniophoraceae</taxon>
        <taxon>Coniophora</taxon>
    </lineage>
</organism>
<proteinExistence type="predicted"/>
<dbReference type="GeneID" id="19200062"/>
<gene>
    <name evidence="2" type="ORF">CONPUDRAFT_127433</name>
</gene>
<dbReference type="KEGG" id="cput:CONPUDRAFT_127433"/>
<comment type="caution">
    <text evidence="2">The sequence shown here is derived from an EMBL/GenBank/DDBJ whole genome shotgun (WGS) entry which is preliminary data.</text>
</comment>
<dbReference type="AlphaFoldDB" id="A0A5M3MJS5"/>
<protein>
    <recommendedName>
        <fullName evidence="4">SnoaL-like domain-containing protein</fullName>
    </recommendedName>
</protein>
<feature type="compositionally biased region" description="Polar residues" evidence="1">
    <location>
        <begin position="164"/>
        <end position="173"/>
    </location>
</feature>
<evidence type="ECO:0008006" key="4">
    <source>
        <dbReference type="Google" id="ProtNLM"/>
    </source>
</evidence>
<keyword evidence="3" id="KW-1185">Reference proteome</keyword>
<dbReference type="RefSeq" id="XP_007771011.1">
    <property type="nucleotide sequence ID" value="XM_007772821.1"/>
</dbReference>
<dbReference type="Gene3D" id="3.10.450.50">
    <property type="match status" value="1"/>
</dbReference>
<dbReference type="OMA" id="TEHGPEW"/>
<sequence>MPDHQALYDAAKSFCDTVKDPTLKGDTKTEALLSHFAPDCLALEHGHTTLARFLGKEYRGPQGVKAYFDTLADLLSYTDMHFPEYTVDVDHRRVWVLGSAMFTWNKTIQPVTLGNAWRETLVYRLEFDDQCKIKRYEVWADTGAAHLASRGQLPPENLSSSSSNGAKKTPPSS</sequence>
<reference evidence="3" key="1">
    <citation type="journal article" date="2012" name="Science">
        <title>The Paleozoic origin of enzymatic lignin decomposition reconstructed from 31 fungal genomes.</title>
        <authorList>
            <person name="Floudas D."/>
            <person name="Binder M."/>
            <person name="Riley R."/>
            <person name="Barry K."/>
            <person name="Blanchette R.A."/>
            <person name="Henrissat B."/>
            <person name="Martinez A.T."/>
            <person name="Otillar R."/>
            <person name="Spatafora J.W."/>
            <person name="Yadav J.S."/>
            <person name="Aerts A."/>
            <person name="Benoit I."/>
            <person name="Boyd A."/>
            <person name="Carlson A."/>
            <person name="Copeland A."/>
            <person name="Coutinho P.M."/>
            <person name="de Vries R.P."/>
            <person name="Ferreira P."/>
            <person name="Findley K."/>
            <person name="Foster B."/>
            <person name="Gaskell J."/>
            <person name="Glotzer D."/>
            <person name="Gorecki P."/>
            <person name="Heitman J."/>
            <person name="Hesse C."/>
            <person name="Hori C."/>
            <person name="Igarashi K."/>
            <person name="Jurgens J.A."/>
            <person name="Kallen N."/>
            <person name="Kersten P."/>
            <person name="Kohler A."/>
            <person name="Kuees U."/>
            <person name="Kumar T.K.A."/>
            <person name="Kuo A."/>
            <person name="LaButti K."/>
            <person name="Larrondo L.F."/>
            <person name="Lindquist E."/>
            <person name="Ling A."/>
            <person name="Lombard V."/>
            <person name="Lucas S."/>
            <person name="Lundell T."/>
            <person name="Martin R."/>
            <person name="McLaughlin D.J."/>
            <person name="Morgenstern I."/>
            <person name="Morin E."/>
            <person name="Murat C."/>
            <person name="Nagy L.G."/>
            <person name="Nolan M."/>
            <person name="Ohm R.A."/>
            <person name="Patyshakuliyeva A."/>
            <person name="Rokas A."/>
            <person name="Ruiz-Duenas F.J."/>
            <person name="Sabat G."/>
            <person name="Salamov A."/>
            <person name="Samejima M."/>
            <person name="Schmutz J."/>
            <person name="Slot J.C."/>
            <person name="St John F."/>
            <person name="Stenlid J."/>
            <person name="Sun H."/>
            <person name="Sun S."/>
            <person name="Syed K."/>
            <person name="Tsang A."/>
            <person name="Wiebenga A."/>
            <person name="Young D."/>
            <person name="Pisabarro A."/>
            <person name="Eastwood D.C."/>
            <person name="Martin F."/>
            <person name="Cullen D."/>
            <person name="Grigoriev I.V."/>
            <person name="Hibbett D.S."/>
        </authorList>
    </citation>
    <scope>NUCLEOTIDE SEQUENCE [LARGE SCALE GENOMIC DNA]</scope>
    <source>
        <strain evidence="3">RWD-64-598 SS2</strain>
    </source>
</reference>
<dbReference type="SUPFAM" id="SSF54427">
    <property type="entry name" value="NTF2-like"/>
    <property type="match status" value="1"/>
</dbReference>
<feature type="region of interest" description="Disordered" evidence="1">
    <location>
        <begin position="150"/>
        <end position="173"/>
    </location>
</feature>
<name>A0A5M3MJS5_CONPW</name>
<accession>A0A5M3MJS5</accession>
<dbReference type="InterPro" id="IPR032710">
    <property type="entry name" value="NTF2-like_dom_sf"/>
</dbReference>
<dbReference type="OrthoDB" id="3352776at2759"/>
<evidence type="ECO:0000313" key="3">
    <source>
        <dbReference type="Proteomes" id="UP000053558"/>
    </source>
</evidence>